<evidence type="ECO:0000256" key="1">
    <source>
        <dbReference type="ARBA" id="ARBA00006174"/>
    </source>
</evidence>
<keyword evidence="5" id="KW-1185">Reference proteome</keyword>
<evidence type="ECO:0000313" key="4">
    <source>
        <dbReference type="EMBL" id="TSH93085.1"/>
    </source>
</evidence>
<dbReference type="PANTHER" id="PTHR16943">
    <property type="entry name" value="2-METHYLCITRATE DEHYDRATASE-RELATED"/>
    <property type="match status" value="1"/>
</dbReference>
<dbReference type="GO" id="GO:0016829">
    <property type="term" value="F:lyase activity"/>
    <property type="evidence" value="ECO:0007669"/>
    <property type="project" value="InterPro"/>
</dbReference>
<dbReference type="Gene3D" id="1.10.4100.10">
    <property type="entry name" value="2-methylcitrate dehydratase PrpD"/>
    <property type="match status" value="1"/>
</dbReference>
<evidence type="ECO:0000313" key="5">
    <source>
        <dbReference type="Proteomes" id="UP000318405"/>
    </source>
</evidence>
<dbReference type="InterPro" id="IPR045337">
    <property type="entry name" value="MmgE_PrpD_C"/>
</dbReference>
<dbReference type="InterPro" id="IPR036148">
    <property type="entry name" value="MmgE/PrpD_sf"/>
</dbReference>
<reference evidence="4 5" key="1">
    <citation type="submission" date="2019-07" db="EMBL/GenBank/DDBJ databases">
        <title>Qingshengfaniella alkalisoli gen. nov., sp. nov., isolated from saline soil.</title>
        <authorList>
            <person name="Xu L."/>
            <person name="Huang X.-X."/>
            <person name="Sun J.-Q."/>
        </authorList>
    </citation>
    <scope>NUCLEOTIDE SEQUENCE [LARGE SCALE GENOMIC DNA]</scope>
    <source>
        <strain evidence="4 5">DSM 27279</strain>
    </source>
</reference>
<dbReference type="RefSeq" id="WP_143949452.1">
    <property type="nucleotide sequence ID" value="NZ_BAABMB010000001.1"/>
</dbReference>
<protein>
    <submittedName>
        <fullName evidence="4">MmgE/PrpD family protein</fullName>
    </submittedName>
</protein>
<dbReference type="InterPro" id="IPR042188">
    <property type="entry name" value="MmgE/PrpD_sf_2"/>
</dbReference>
<evidence type="ECO:0000259" key="2">
    <source>
        <dbReference type="Pfam" id="PF03972"/>
    </source>
</evidence>
<dbReference type="InterPro" id="IPR042183">
    <property type="entry name" value="MmgE/PrpD_sf_1"/>
</dbReference>
<dbReference type="Pfam" id="PF03972">
    <property type="entry name" value="MmgE_PrpD_N"/>
    <property type="match status" value="1"/>
</dbReference>
<dbReference type="Proteomes" id="UP000318405">
    <property type="component" value="Unassembled WGS sequence"/>
</dbReference>
<proteinExistence type="inferred from homology"/>
<dbReference type="EMBL" id="VLTJ01000029">
    <property type="protein sequence ID" value="TSH93085.1"/>
    <property type="molecule type" value="Genomic_DNA"/>
</dbReference>
<dbReference type="PANTHER" id="PTHR16943:SF8">
    <property type="entry name" value="2-METHYLCITRATE DEHYDRATASE"/>
    <property type="match status" value="1"/>
</dbReference>
<dbReference type="AlphaFoldDB" id="A0A556AJQ0"/>
<comment type="similarity">
    <text evidence="1">Belongs to the PrpD family.</text>
</comment>
<name>A0A556AJQ0_9BURK</name>
<comment type="caution">
    <text evidence="4">The sequence shown here is derived from an EMBL/GenBank/DDBJ whole genome shotgun (WGS) entry which is preliminary data.</text>
</comment>
<evidence type="ECO:0000259" key="3">
    <source>
        <dbReference type="Pfam" id="PF19305"/>
    </source>
</evidence>
<dbReference type="OrthoDB" id="9791416at2"/>
<accession>A0A556AJQ0</accession>
<organism evidence="4 5">
    <name type="scientific">Verticiella sediminum</name>
    <dbReference type="NCBI Taxonomy" id="1247510"/>
    <lineage>
        <taxon>Bacteria</taxon>
        <taxon>Pseudomonadati</taxon>
        <taxon>Pseudomonadota</taxon>
        <taxon>Betaproteobacteria</taxon>
        <taxon>Burkholderiales</taxon>
        <taxon>Alcaligenaceae</taxon>
        <taxon>Verticiella</taxon>
    </lineage>
</organism>
<gene>
    <name evidence="4" type="ORF">FOZ76_17035</name>
</gene>
<feature type="domain" description="MmgE/PrpD C-terminal" evidence="3">
    <location>
        <begin position="283"/>
        <end position="437"/>
    </location>
</feature>
<feature type="domain" description="MmgE/PrpD N-terminal" evidence="2">
    <location>
        <begin position="25"/>
        <end position="256"/>
    </location>
</feature>
<dbReference type="SUPFAM" id="SSF103378">
    <property type="entry name" value="2-methylcitrate dehydratase PrpD"/>
    <property type="match status" value="1"/>
</dbReference>
<dbReference type="Pfam" id="PF19305">
    <property type="entry name" value="MmgE_PrpD_C"/>
    <property type="match status" value="1"/>
</dbReference>
<sequence>MKDRPDTGTTGKALPAAGGPSLAEAFGAFVAATRFEALPAAVTEAAKLRILDVLGAALAAYGRARHAQLLPLLTSQGATNAWGLRDRLALRDAILLNSFLSHALYLEDGSRFSGGHPSSVVIPCAIAFAEAQGASGRDLIAAVVVGYDVFLRLGRAIYPSTVRRGFQSTSVAGAAASAAAAAHLLRHDPGQARNALAIAATLGVGLIAASTSSGSQPLQVARSCEGGALAALFAGQGAVGAGGIIEDGFLQAFSDAAPAIDMLAGLGSDFRILETYLKMHGGCRGNHAPVDVVQALRLRHGFDAAEIASLRIAIDSVTDRIAIHEPANGTQAQYCVAFAVAAALANGDASIAQYTDAMLQAPHIRALMERIQVAVDPALDHGYPDRRGAHAEVVLRDGRRFRGAIDNARGEPEQPFAASEVERKFFTLARDVLPLGGRRVRDLVMDLESLDDVGTLAAALSSP</sequence>
<dbReference type="Gene3D" id="3.30.1330.120">
    <property type="entry name" value="2-methylcitrate dehydratase PrpD"/>
    <property type="match status" value="1"/>
</dbReference>
<dbReference type="InterPro" id="IPR005656">
    <property type="entry name" value="MmgE_PrpD"/>
</dbReference>
<dbReference type="InterPro" id="IPR045336">
    <property type="entry name" value="MmgE_PrpD_N"/>
</dbReference>